<dbReference type="InterPro" id="IPR023584">
    <property type="entry name" value="Ribosome_recyc_fac_dom"/>
</dbReference>
<dbReference type="InterPro" id="IPR002661">
    <property type="entry name" value="Ribosome_recyc_fac"/>
</dbReference>
<dbReference type="SUPFAM" id="SSF55194">
    <property type="entry name" value="Ribosome recycling factor, RRF"/>
    <property type="match status" value="1"/>
</dbReference>
<dbReference type="EMBL" id="JBBPHU010000001">
    <property type="protein sequence ID" value="KAK7524924.1"/>
    <property type="molecule type" value="Genomic_DNA"/>
</dbReference>
<dbReference type="Gene3D" id="1.10.132.20">
    <property type="entry name" value="Ribosome-recycling factor"/>
    <property type="match status" value="1"/>
</dbReference>
<comment type="function">
    <text evidence="3">Necessary for protein synthesis in mitochondria. Functions as a ribosome recycling factor in mitochondria.</text>
</comment>
<evidence type="ECO:0000256" key="3">
    <source>
        <dbReference type="ARBA" id="ARBA00024909"/>
    </source>
</evidence>
<evidence type="ECO:0000313" key="5">
    <source>
        <dbReference type="EMBL" id="KAK7524924.1"/>
    </source>
</evidence>
<dbReference type="Pfam" id="PF01765">
    <property type="entry name" value="RRF"/>
    <property type="match status" value="1"/>
</dbReference>
<reference evidence="5 6" key="1">
    <citation type="submission" date="2024-04" db="EMBL/GenBank/DDBJ databases">
        <title>Phyllosticta paracitricarpa is synonymous to the EU quarantine fungus P. citricarpa based on phylogenomic analyses.</title>
        <authorList>
            <consortium name="Lawrence Berkeley National Laboratory"/>
            <person name="Van Ingen-Buijs V.A."/>
            <person name="Van Westerhoven A.C."/>
            <person name="Haridas S."/>
            <person name="Skiadas P."/>
            <person name="Martin F."/>
            <person name="Groenewald J.Z."/>
            <person name="Crous P.W."/>
            <person name="Seidl M.F."/>
        </authorList>
    </citation>
    <scope>NUCLEOTIDE SEQUENCE [LARGE SCALE GENOMIC DNA]</scope>
    <source>
        <strain evidence="5 6">CBS 123371</strain>
    </source>
</reference>
<comment type="similarity">
    <text evidence="1">Belongs to the RRF family.</text>
</comment>
<protein>
    <submittedName>
        <fullName evidence="5">Ribosome recycling factor domain-containing protein</fullName>
    </submittedName>
</protein>
<gene>
    <name evidence="5" type="ORF">IWZ03DRAFT_368514</name>
</gene>
<dbReference type="PANTHER" id="PTHR20982">
    <property type="entry name" value="RIBOSOME RECYCLING FACTOR"/>
    <property type="match status" value="1"/>
</dbReference>
<sequence>MSQRLALSLPSHLSRVLQKPALQLAGARAAPSLSSPRITLRVPQQPCRPLSTTPTYYRKKSREPVDDEAIQDLGLEQADARLACTEEAFDLSVLEAECLKALERLTHELGELRGGGRLAPHHLERLGVQIKNEKTNKKEWYKLHELAQVIPKGKFMQVVVGDEEHVKALMSSIRASPYSLAPQPPTPEEPTTIIVPIPPITGESRTKAIKAATDAANKATTAIKRARTAHHKKLRRFQLERNILPDDLVKATKLMDETVKENLADVKKITDSAKKVLDAPQ</sequence>
<dbReference type="Proteomes" id="UP001363622">
    <property type="component" value="Unassembled WGS sequence"/>
</dbReference>
<dbReference type="Gene3D" id="3.30.1360.40">
    <property type="match status" value="1"/>
</dbReference>
<feature type="domain" description="Ribosome recycling factor" evidence="4">
    <location>
        <begin position="106"/>
        <end position="276"/>
    </location>
</feature>
<keyword evidence="6" id="KW-1185">Reference proteome</keyword>
<dbReference type="InterPro" id="IPR036191">
    <property type="entry name" value="RRF_sf"/>
</dbReference>
<evidence type="ECO:0000256" key="2">
    <source>
        <dbReference type="ARBA" id="ARBA00022917"/>
    </source>
</evidence>
<accession>A0ABR1L374</accession>
<name>A0ABR1L374_9PEZI</name>
<keyword evidence="2" id="KW-0648">Protein biosynthesis</keyword>
<comment type="caution">
    <text evidence="5">The sequence shown here is derived from an EMBL/GenBank/DDBJ whole genome shotgun (WGS) entry which is preliminary data.</text>
</comment>
<evidence type="ECO:0000313" key="6">
    <source>
        <dbReference type="Proteomes" id="UP001363622"/>
    </source>
</evidence>
<evidence type="ECO:0000256" key="1">
    <source>
        <dbReference type="ARBA" id="ARBA00005912"/>
    </source>
</evidence>
<evidence type="ECO:0000259" key="4">
    <source>
        <dbReference type="Pfam" id="PF01765"/>
    </source>
</evidence>
<proteinExistence type="inferred from homology"/>
<organism evidence="5 6">
    <name type="scientific">Phyllosticta citriasiana</name>
    <dbReference type="NCBI Taxonomy" id="595635"/>
    <lineage>
        <taxon>Eukaryota</taxon>
        <taxon>Fungi</taxon>
        <taxon>Dikarya</taxon>
        <taxon>Ascomycota</taxon>
        <taxon>Pezizomycotina</taxon>
        <taxon>Dothideomycetes</taxon>
        <taxon>Dothideomycetes incertae sedis</taxon>
        <taxon>Botryosphaeriales</taxon>
        <taxon>Phyllostictaceae</taxon>
        <taxon>Phyllosticta</taxon>
    </lineage>
</organism>
<dbReference type="PANTHER" id="PTHR20982:SF3">
    <property type="entry name" value="MITOCHONDRIAL RIBOSOME RECYCLING FACTOR PSEUDO 1"/>
    <property type="match status" value="1"/>
</dbReference>